<feature type="domain" description="Amidase" evidence="1">
    <location>
        <begin position="165"/>
        <end position="368"/>
    </location>
</feature>
<dbReference type="PANTHER" id="PTHR46310:SF7">
    <property type="entry name" value="AMIDASE 1"/>
    <property type="match status" value="1"/>
</dbReference>
<protein>
    <recommendedName>
        <fullName evidence="1">Amidase domain-containing protein</fullName>
    </recommendedName>
</protein>
<evidence type="ECO:0000313" key="2">
    <source>
        <dbReference type="EMBL" id="CAF9904062.1"/>
    </source>
</evidence>
<comment type="caution">
    <text evidence="2">The sequence shown here is derived from an EMBL/GenBank/DDBJ whole genome shotgun (WGS) entry which is preliminary data.</text>
</comment>
<accession>A0A8H3EEH8</accession>
<keyword evidence="3" id="KW-1185">Reference proteome</keyword>
<evidence type="ECO:0000259" key="1">
    <source>
        <dbReference type="Pfam" id="PF01425"/>
    </source>
</evidence>
<dbReference type="Pfam" id="PF01425">
    <property type="entry name" value="Amidase"/>
    <property type="match status" value="1"/>
</dbReference>
<name>A0A8H3EEH8_9LECA</name>
<dbReference type="InterPro" id="IPR036928">
    <property type="entry name" value="AS_sf"/>
</dbReference>
<dbReference type="EMBL" id="CAJPDS010000002">
    <property type="protein sequence ID" value="CAF9904062.1"/>
    <property type="molecule type" value="Genomic_DNA"/>
</dbReference>
<dbReference type="SUPFAM" id="SSF75304">
    <property type="entry name" value="Amidase signature (AS) enzymes"/>
    <property type="match status" value="1"/>
</dbReference>
<organism evidence="2 3">
    <name type="scientific">Heterodermia speciosa</name>
    <dbReference type="NCBI Taxonomy" id="116794"/>
    <lineage>
        <taxon>Eukaryota</taxon>
        <taxon>Fungi</taxon>
        <taxon>Dikarya</taxon>
        <taxon>Ascomycota</taxon>
        <taxon>Pezizomycotina</taxon>
        <taxon>Lecanoromycetes</taxon>
        <taxon>OSLEUM clade</taxon>
        <taxon>Lecanoromycetidae</taxon>
        <taxon>Caliciales</taxon>
        <taxon>Physciaceae</taxon>
        <taxon>Heterodermia</taxon>
    </lineage>
</organism>
<dbReference type="OrthoDB" id="5423360at2759"/>
<proteinExistence type="predicted"/>
<reference evidence="2" key="1">
    <citation type="submission" date="2021-03" db="EMBL/GenBank/DDBJ databases">
        <authorList>
            <person name="Tagirdzhanova G."/>
        </authorList>
    </citation>
    <scope>NUCLEOTIDE SEQUENCE</scope>
</reference>
<dbReference type="Proteomes" id="UP000664521">
    <property type="component" value="Unassembled WGS sequence"/>
</dbReference>
<dbReference type="AlphaFoldDB" id="A0A8H3EEH8"/>
<dbReference type="Gene3D" id="3.90.1300.10">
    <property type="entry name" value="Amidase signature (AS) domain"/>
    <property type="match status" value="1"/>
</dbReference>
<evidence type="ECO:0000313" key="3">
    <source>
        <dbReference type="Proteomes" id="UP000664521"/>
    </source>
</evidence>
<dbReference type="InterPro" id="IPR023631">
    <property type="entry name" value="Amidase_dom"/>
</dbReference>
<sequence>MTFLHIPPVTLSGVKYLVHHQVVGVLTSPNLESTPRPAFLWSQAGGTIRVGNIEDALQDAVTNDDVCSRDFFQSLVVQVPSNVDLPQEDIHIELGQLINPKIPSVFVSKTESSADLLPSGPYFLEGKNIHQAWKLYDDSLGAFIQTVVPDNVTSPKSYLAVQAVSSDGVFKAAAVPSRRYAEVSQEKPLAGVRISIKDNFDLAGVKSTMINRAYTELYGPKDHSATQVQKLVDLGAVVVGKTKMSAFASAEEPTDQWIDYHCPFNPRGDTFQSPSGSTNGGAASLAGYDWLDFSIGTDTTGSIRAPATCCGLYALRSTWDSGSLDGVVKQCRAYDTIGLLSRDLTSLHHLAKSALNLDDFKSPPKRILYPTDFFPHSNTNQQAMVDDYVDILESYLGVKRTIFSFVERWSQCPPEAAGGKPLKEFLSKSGYYPFFYEGYHEYDQFREDYRQKFGKEPYVGPYMRFRWENGAEVTKEQRDTGLAELKVFRDWVMNSVLRTDSITGSDAILIMPSGNAGPKYRDAPNNRPSPTPTFSENYLASILQLPQLILPIGQNSYDSRASGRKEHRPIVGSLVGASGKVLQASFHSRELKPI</sequence>
<gene>
    <name evidence="2" type="ORF">HETSPECPRED_003340</name>
</gene>
<dbReference type="PANTHER" id="PTHR46310">
    <property type="entry name" value="AMIDASE 1"/>
    <property type="match status" value="1"/>
</dbReference>